<protein>
    <submittedName>
        <fullName evidence="2">Uncharacterized protein</fullName>
    </submittedName>
</protein>
<feature type="compositionally biased region" description="Basic and acidic residues" evidence="1">
    <location>
        <begin position="395"/>
        <end position="404"/>
    </location>
</feature>
<accession>A0A6H5H5Q0</accession>
<feature type="region of interest" description="Disordered" evidence="1">
    <location>
        <begin position="389"/>
        <end position="415"/>
    </location>
</feature>
<sequence length="585" mass="67529">MEIVSDFIELHENGLVSWEEVESAIEGYFLALSERRPPVPLRRRYRAFTFNRLSDEEILKNFRFRREDLPRLKRCLESKWKYCDRPKIENRKGASEKTFSYTHLLRTTSRTSDKQVQTQSKYPEIVLPGHKEAATMRHHLQVLLNTNGTSNNHSNAFSYPLYQQSDSTWVSVTLTTFCQQVKGCDVGVLEPGSQPESVCARSCFTSRAQNIIFPKKLDLRGFAGSLSICHNNIPTGDSERRCTQWRGLIGKPGQAVPCQSLLKNLHTITHDHSSTNLGWIKGRNALFNQLRLRVQGSDEQAQTRKTSSENEPWRLRRKVLDLDALPTKSVYWRHHVDILDDLRRSGWPGLLGISSESIEPAPSESELRSHPEYGQVVLDVNRSIKRFPPWNPLRSESRSSRTTDKPNSASYNQVPTSSVLPEKMQREAEEAARKAIIAARGRGRDNRGVGGPIRRQLGRLWRQPNSRAQLILLATHELRTQIRTNLTDQELDLRPHDRDLSDNAYQRCMKPVNFSCFNVVDLAKTTFADNMFKFDNLSRQLREMHRIWRLKLRQRHNVLRISGVFVFVKDSFAQTYWHDVPILPP</sequence>
<organism evidence="2 3">
    <name type="scientific">Nesidiocoris tenuis</name>
    <dbReference type="NCBI Taxonomy" id="355587"/>
    <lineage>
        <taxon>Eukaryota</taxon>
        <taxon>Metazoa</taxon>
        <taxon>Ecdysozoa</taxon>
        <taxon>Arthropoda</taxon>
        <taxon>Hexapoda</taxon>
        <taxon>Insecta</taxon>
        <taxon>Pterygota</taxon>
        <taxon>Neoptera</taxon>
        <taxon>Paraneoptera</taxon>
        <taxon>Hemiptera</taxon>
        <taxon>Heteroptera</taxon>
        <taxon>Panheteroptera</taxon>
        <taxon>Cimicomorpha</taxon>
        <taxon>Miridae</taxon>
        <taxon>Dicyphina</taxon>
        <taxon>Nesidiocoris</taxon>
    </lineage>
</organism>
<dbReference type="AlphaFoldDB" id="A0A6H5H5Q0"/>
<evidence type="ECO:0000256" key="1">
    <source>
        <dbReference type="SAM" id="MobiDB-lite"/>
    </source>
</evidence>
<dbReference type="EMBL" id="CADCXU010024219">
    <property type="protein sequence ID" value="CAB0011520.1"/>
    <property type="molecule type" value="Genomic_DNA"/>
</dbReference>
<evidence type="ECO:0000313" key="3">
    <source>
        <dbReference type="Proteomes" id="UP000479000"/>
    </source>
</evidence>
<reference evidence="2 3" key="1">
    <citation type="submission" date="2020-02" db="EMBL/GenBank/DDBJ databases">
        <authorList>
            <person name="Ferguson B K."/>
        </authorList>
    </citation>
    <scope>NUCLEOTIDE SEQUENCE [LARGE SCALE GENOMIC DNA]</scope>
</reference>
<gene>
    <name evidence="2" type="ORF">NTEN_LOCUS16450</name>
</gene>
<feature type="compositionally biased region" description="Polar residues" evidence="1">
    <location>
        <begin position="405"/>
        <end position="415"/>
    </location>
</feature>
<dbReference type="Gene3D" id="1.10.8.1310">
    <property type="match status" value="1"/>
</dbReference>
<name>A0A6H5H5Q0_9HEMI</name>
<dbReference type="OrthoDB" id="206700at2759"/>
<proteinExistence type="predicted"/>
<evidence type="ECO:0000313" key="2">
    <source>
        <dbReference type="EMBL" id="CAB0011520.1"/>
    </source>
</evidence>
<dbReference type="Proteomes" id="UP000479000">
    <property type="component" value="Unassembled WGS sequence"/>
</dbReference>
<keyword evidence="3" id="KW-1185">Reference proteome</keyword>